<dbReference type="Pfam" id="PF13489">
    <property type="entry name" value="Methyltransf_23"/>
    <property type="match status" value="1"/>
</dbReference>
<proteinExistence type="predicted"/>
<reference evidence="1 2" key="1">
    <citation type="submission" date="2018-03" db="EMBL/GenBank/DDBJ databases">
        <title>Genome sequencing of Simplicispira sp.</title>
        <authorList>
            <person name="Kim S.-J."/>
            <person name="Heo J."/>
            <person name="Kwon S.-W."/>
        </authorList>
    </citation>
    <scope>NUCLEOTIDE SEQUENCE [LARGE SCALE GENOMIC DNA]</scope>
    <source>
        <strain evidence="1 2">SC1-8</strain>
    </source>
</reference>
<keyword evidence="1" id="KW-0808">Transferase</keyword>
<dbReference type="Gene3D" id="3.40.50.150">
    <property type="entry name" value="Vaccinia Virus protein VP39"/>
    <property type="match status" value="1"/>
</dbReference>
<dbReference type="AlphaFoldDB" id="A0A2S0MXB7"/>
<keyword evidence="2" id="KW-1185">Reference proteome</keyword>
<dbReference type="InterPro" id="IPR029063">
    <property type="entry name" value="SAM-dependent_MTases_sf"/>
</dbReference>
<keyword evidence="1" id="KW-0489">Methyltransferase</keyword>
<dbReference type="OrthoDB" id="8564939at2"/>
<dbReference type="GO" id="GO:0032259">
    <property type="term" value="P:methylation"/>
    <property type="evidence" value="ECO:0007669"/>
    <property type="project" value="UniProtKB-KW"/>
</dbReference>
<gene>
    <name evidence="1" type="ORF">C6571_02775</name>
</gene>
<dbReference type="Proteomes" id="UP000239326">
    <property type="component" value="Chromosome"/>
</dbReference>
<dbReference type="CDD" id="cd02440">
    <property type="entry name" value="AdoMet_MTases"/>
    <property type="match status" value="1"/>
</dbReference>
<name>A0A2S0MXB7_9BURK</name>
<sequence>MRILKPMRYLVHLLRRILGTTMLQETLLQVQQQMASLAQPAAPDAEPPKSATLCDARAQVRLLVARSYLRGQGVEIGAFASPLELPEGARVQYIDKYSAEDIGKPFNISGLTLEDFGTDINSIVIPDIVDSGETLAKVGDYSQDFVIANHVFEHFEDPIKGFKNMLRILRHGGILYLSLPEMRHSFDRTRKPTSFEHLLRDYEHSPTWSRGTAYQEFAEIFASHGMDKGLFPRVHGSELKAFVGQQAQILEKADFSIHFHAWTMDGMQELFLRIKSHFDLSFETKLIVKNEDEVIFIFEKTVPQIKAGVFA</sequence>
<dbReference type="EMBL" id="CP027669">
    <property type="protein sequence ID" value="AVO40343.1"/>
    <property type="molecule type" value="Genomic_DNA"/>
</dbReference>
<protein>
    <submittedName>
        <fullName evidence="1">Methyltransferase type 11</fullName>
    </submittedName>
</protein>
<dbReference type="GO" id="GO:0008168">
    <property type="term" value="F:methyltransferase activity"/>
    <property type="evidence" value="ECO:0007669"/>
    <property type="project" value="UniProtKB-KW"/>
</dbReference>
<evidence type="ECO:0000313" key="1">
    <source>
        <dbReference type="EMBL" id="AVO40343.1"/>
    </source>
</evidence>
<organism evidence="1 2">
    <name type="scientific">Simplicispira suum</name>
    <dbReference type="NCBI Taxonomy" id="2109915"/>
    <lineage>
        <taxon>Bacteria</taxon>
        <taxon>Pseudomonadati</taxon>
        <taxon>Pseudomonadota</taxon>
        <taxon>Betaproteobacteria</taxon>
        <taxon>Burkholderiales</taxon>
        <taxon>Comamonadaceae</taxon>
        <taxon>Simplicispira</taxon>
    </lineage>
</organism>
<dbReference type="KEGG" id="simp:C6571_02775"/>
<dbReference type="SUPFAM" id="SSF53335">
    <property type="entry name" value="S-adenosyl-L-methionine-dependent methyltransferases"/>
    <property type="match status" value="1"/>
</dbReference>
<accession>A0A2S0MXB7</accession>
<evidence type="ECO:0000313" key="2">
    <source>
        <dbReference type="Proteomes" id="UP000239326"/>
    </source>
</evidence>